<dbReference type="InterPro" id="IPR001810">
    <property type="entry name" value="F-box_dom"/>
</dbReference>
<name>A0AAP0EDN4_9MAGN</name>
<sequence>MAVSLPEELIEHVFSFLAAKDLIQTSILSKRWRSFWVSVPCTTLSFTIQNTHTYVYVLGWYDAAELAITCPDLESLILWDCDDLLCSRGLVLRTQNLKRLEVKHIVSNCNLELYTPKLSYFSYGYKNHIGECFSFEHWSLECWFGKVDAWDNADNTTDVPELQLQCTLNKLKYVAVQGVEGLDCELEFCILLLSGAVSLKRMVMIESTGKYFNHKKWVLKQFRKKLSEQFPCAGFPIQLL</sequence>
<dbReference type="InterPro" id="IPR036047">
    <property type="entry name" value="F-box-like_dom_sf"/>
</dbReference>
<dbReference type="SUPFAM" id="SSF81383">
    <property type="entry name" value="F-box domain"/>
    <property type="match status" value="1"/>
</dbReference>
<comment type="caution">
    <text evidence="2">The sequence shown here is derived from an EMBL/GenBank/DDBJ whole genome shotgun (WGS) entry which is preliminary data.</text>
</comment>
<accession>A0AAP0EDN4</accession>
<dbReference type="EMBL" id="JBBNAE010000010">
    <property type="protein sequence ID" value="KAK9091416.1"/>
    <property type="molecule type" value="Genomic_DNA"/>
</dbReference>
<gene>
    <name evidence="2" type="ORF">Sjap_024593</name>
</gene>
<dbReference type="PANTHER" id="PTHR32212">
    <property type="entry name" value="CYCLIN-LIKE F-BOX"/>
    <property type="match status" value="1"/>
</dbReference>
<dbReference type="SMART" id="SM00256">
    <property type="entry name" value="FBOX"/>
    <property type="match status" value="1"/>
</dbReference>
<dbReference type="InterPro" id="IPR053781">
    <property type="entry name" value="F-box_AtFBL13-like"/>
</dbReference>
<dbReference type="Gene3D" id="1.20.1280.50">
    <property type="match status" value="1"/>
</dbReference>
<dbReference type="Proteomes" id="UP001417504">
    <property type="component" value="Unassembled WGS sequence"/>
</dbReference>
<protein>
    <recommendedName>
        <fullName evidence="1">F-box domain-containing protein</fullName>
    </recommendedName>
</protein>
<dbReference type="CDD" id="cd22160">
    <property type="entry name" value="F-box_AtFBL13-like"/>
    <property type="match status" value="1"/>
</dbReference>
<evidence type="ECO:0000313" key="2">
    <source>
        <dbReference type="EMBL" id="KAK9091416.1"/>
    </source>
</evidence>
<dbReference type="PANTHER" id="PTHR32212:SF234">
    <property type="entry name" value="F-BOX_LRR-REPEAT PROTEIN 13-LIKE"/>
    <property type="match status" value="1"/>
</dbReference>
<keyword evidence="3" id="KW-1185">Reference proteome</keyword>
<dbReference type="AlphaFoldDB" id="A0AAP0EDN4"/>
<feature type="domain" description="F-box" evidence="1">
    <location>
        <begin position="1"/>
        <end position="35"/>
    </location>
</feature>
<evidence type="ECO:0000259" key="1">
    <source>
        <dbReference type="PROSITE" id="PS50181"/>
    </source>
</evidence>
<dbReference type="PROSITE" id="PS50181">
    <property type="entry name" value="FBOX"/>
    <property type="match status" value="1"/>
</dbReference>
<evidence type="ECO:0000313" key="3">
    <source>
        <dbReference type="Proteomes" id="UP001417504"/>
    </source>
</evidence>
<dbReference type="Pfam" id="PF00646">
    <property type="entry name" value="F-box"/>
    <property type="match status" value="1"/>
</dbReference>
<reference evidence="2 3" key="1">
    <citation type="submission" date="2024-01" db="EMBL/GenBank/DDBJ databases">
        <title>Genome assemblies of Stephania.</title>
        <authorList>
            <person name="Yang L."/>
        </authorList>
    </citation>
    <scope>NUCLEOTIDE SEQUENCE [LARGE SCALE GENOMIC DNA]</scope>
    <source>
        <strain evidence="2">QJT</strain>
        <tissue evidence="2">Leaf</tissue>
    </source>
</reference>
<organism evidence="2 3">
    <name type="scientific">Stephania japonica</name>
    <dbReference type="NCBI Taxonomy" id="461633"/>
    <lineage>
        <taxon>Eukaryota</taxon>
        <taxon>Viridiplantae</taxon>
        <taxon>Streptophyta</taxon>
        <taxon>Embryophyta</taxon>
        <taxon>Tracheophyta</taxon>
        <taxon>Spermatophyta</taxon>
        <taxon>Magnoliopsida</taxon>
        <taxon>Ranunculales</taxon>
        <taxon>Menispermaceae</taxon>
        <taxon>Menispermoideae</taxon>
        <taxon>Cissampelideae</taxon>
        <taxon>Stephania</taxon>
    </lineage>
</organism>
<proteinExistence type="predicted"/>